<evidence type="ECO:0000313" key="2">
    <source>
        <dbReference type="EMBL" id="RDX43554.1"/>
    </source>
</evidence>
<feature type="compositionally biased region" description="Low complexity" evidence="1">
    <location>
        <begin position="1"/>
        <end position="19"/>
    </location>
</feature>
<accession>A0A371CTC4</accession>
<evidence type="ECO:0000256" key="1">
    <source>
        <dbReference type="SAM" id="MobiDB-lite"/>
    </source>
</evidence>
<dbReference type="EMBL" id="KZ857463">
    <property type="protein sequence ID" value="RDX43554.1"/>
    <property type="molecule type" value="Genomic_DNA"/>
</dbReference>
<sequence>MRSSPSPSSARRPPFTSASTPHDATLILGPSSSSSIPPITDRRPSSSASEAPHVPASPRTPPTLASHESRRPPPPPRPPDVATTPISIFIESLMGSDSSIHGRYANALQEQFATTLGRRLRIRLRAGEPKRLTSDLSDAEGTILYSRVLTCIIVRCVDQYLHSLALPLLREERTQSVRKAHTTPGNFLAPDSRCRLTLHLANSHCRIVH</sequence>
<organism evidence="2 3">
    <name type="scientific">Lentinus brumalis</name>
    <dbReference type="NCBI Taxonomy" id="2498619"/>
    <lineage>
        <taxon>Eukaryota</taxon>
        <taxon>Fungi</taxon>
        <taxon>Dikarya</taxon>
        <taxon>Basidiomycota</taxon>
        <taxon>Agaricomycotina</taxon>
        <taxon>Agaricomycetes</taxon>
        <taxon>Polyporales</taxon>
        <taxon>Polyporaceae</taxon>
        <taxon>Lentinus</taxon>
    </lineage>
</organism>
<proteinExistence type="predicted"/>
<name>A0A371CTC4_9APHY</name>
<keyword evidence="3" id="KW-1185">Reference proteome</keyword>
<feature type="compositionally biased region" description="Low complexity" evidence="1">
    <location>
        <begin position="30"/>
        <end position="39"/>
    </location>
</feature>
<gene>
    <name evidence="2" type="ORF">OH76DRAFT_1198412</name>
</gene>
<reference evidence="2 3" key="1">
    <citation type="journal article" date="2018" name="Biotechnol. Biofuels">
        <title>Integrative visual omics of the white-rot fungus Polyporus brumalis exposes the biotechnological potential of its oxidative enzymes for delignifying raw plant biomass.</title>
        <authorList>
            <person name="Miyauchi S."/>
            <person name="Rancon A."/>
            <person name="Drula E."/>
            <person name="Hage H."/>
            <person name="Chaduli D."/>
            <person name="Favel A."/>
            <person name="Grisel S."/>
            <person name="Henrissat B."/>
            <person name="Herpoel-Gimbert I."/>
            <person name="Ruiz-Duenas F.J."/>
            <person name="Chevret D."/>
            <person name="Hainaut M."/>
            <person name="Lin J."/>
            <person name="Wang M."/>
            <person name="Pangilinan J."/>
            <person name="Lipzen A."/>
            <person name="Lesage-Meessen L."/>
            <person name="Navarro D."/>
            <person name="Riley R."/>
            <person name="Grigoriev I.V."/>
            <person name="Zhou S."/>
            <person name="Raouche S."/>
            <person name="Rosso M.N."/>
        </authorList>
    </citation>
    <scope>NUCLEOTIDE SEQUENCE [LARGE SCALE GENOMIC DNA]</scope>
    <source>
        <strain evidence="2 3">BRFM 1820</strain>
    </source>
</reference>
<dbReference type="AlphaFoldDB" id="A0A371CTC4"/>
<protein>
    <submittedName>
        <fullName evidence="2">Uncharacterized protein</fullName>
    </submittedName>
</protein>
<dbReference type="Proteomes" id="UP000256964">
    <property type="component" value="Unassembled WGS sequence"/>
</dbReference>
<feature type="region of interest" description="Disordered" evidence="1">
    <location>
        <begin position="1"/>
        <end position="83"/>
    </location>
</feature>
<evidence type="ECO:0000313" key="3">
    <source>
        <dbReference type="Proteomes" id="UP000256964"/>
    </source>
</evidence>